<dbReference type="EMBL" id="BARV01041929">
    <property type="protein sequence ID" value="GAI55382.1"/>
    <property type="molecule type" value="Genomic_DNA"/>
</dbReference>
<organism evidence="1">
    <name type="scientific">marine sediment metagenome</name>
    <dbReference type="NCBI Taxonomy" id="412755"/>
    <lineage>
        <taxon>unclassified sequences</taxon>
        <taxon>metagenomes</taxon>
        <taxon>ecological metagenomes</taxon>
    </lineage>
</organism>
<proteinExistence type="predicted"/>
<dbReference type="AlphaFoldDB" id="X1PGD4"/>
<comment type="caution">
    <text evidence="1">The sequence shown here is derived from an EMBL/GenBank/DDBJ whole genome shotgun (WGS) entry which is preliminary data.</text>
</comment>
<evidence type="ECO:0000313" key="1">
    <source>
        <dbReference type="EMBL" id="GAI55382.1"/>
    </source>
</evidence>
<sequence length="73" mass="8472">VILDIYLDNSTRLLPAYPIDYRHYHHSLPINWNTLSLYSVTRVNKNTPLKTPLLPQNPYKIGSFIPTPLKDPL</sequence>
<gene>
    <name evidence="1" type="ORF">S06H3_63272</name>
</gene>
<feature type="non-terminal residue" evidence="1">
    <location>
        <position position="1"/>
    </location>
</feature>
<reference evidence="1" key="1">
    <citation type="journal article" date="2014" name="Front. Microbiol.">
        <title>High frequency of phylogenetically diverse reductive dehalogenase-homologous genes in deep subseafloor sedimentary metagenomes.</title>
        <authorList>
            <person name="Kawai M."/>
            <person name="Futagami T."/>
            <person name="Toyoda A."/>
            <person name="Takaki Y."/>
            <person name="Nishi S."/>
            <person name="Hori S."/>
            <person name="Arai W."/>
            <person name="Tsubouchi T."/>
            <person name="Morono Y."/>
            <person name="Uchiyama I."/>
            <person name="Ito T."/>
            <person name="Fujiyama A."/>
            <person name="Inagaki F."/>
            <person name="Takami H."/>
        </authorList>
    </citation>
    <scope>NUCLEOTIDE SEQUENCE</scope>
    <source>
        <strain evidence="1">Expedition CK06-06</strain>
    </source>
</reference>
<name>X1PGD4_9ZZZZ</name>
<protein>
    <submittedName>
        <fullName evidence="1">Uncharacterized protein</fullName>
    </submittedName>
</protein>
<accession>X1PGD4</accession>